<reference evidence="1 2" key="1">
    <citation type="submission" date="2018-08" db="EMBL/GenBank/DDBJ databases">
        <title>Sequencing the genomes of 1000 actinobacteria strains.</title>
        <authorList>
            <person name="Klenk H.-P."/>
        </authorList>
    </citation>
    <scope>NUCLEOTIDE SEQUENCE [LARGE SCALE GENOMIC DNA]</scope>
    <source>
        <strain evidence="1 2">DSM 43927</strain>
    </source>
</reference>
<organism evidence="1 2">
    <name type="scientific">Thermomonospora umbrina</name>
    <dbReference type="NCBI Taxonomy" id="111806"/>
    <lineage>
        <taxon>Bacteria</taxon>
        <taxon>Bacillati</taxon>
        <taxon>Actinomycetota</taxon>
        <taxon>Actinomycetes</taxon>
        <taxon>Streptosporangiales</taxon>
        <taxon>Thermomonosporaceae</taxon>
        <taxon>Thermomonospora</taxon>
    </lineage>
</organism>
<evidence type="ECO:0000313" key="2">
    <source>
        <dbReference type="Proteomes" id="UP000256661"/>
    </source>
</evidence>
<name>A0A3D9T7B1_9ACTN</name>
<comment type="caution">
    <text evidence="1">The sequence shown here is derived from an EMBL/GenBank/DDBJ whole genome shotgun (WGS) entry which is preliminary data.</text>
</comment>
<keyword evidence="2" id="KW-1185">Reference proteome</keyword>
<proteinExistence type="predicted"/>
<dbReference type="EMBL" id="QTTT01000001">
    <property type="protein sequence ID" value="REF00565.1"/>
    <property type="molecule type" value="Genomic_DNA"/>
</dbReference>
<evidence type="ECO:0000313" key="1">
    <source>
        <dbReference type="EMBL" id="REF00565.1"/>
    </source>
</evidence>
<dbReference type="AlphaFoldDB" id="A0A3D9T7B1"/>
<dbReference type="Proteomes" id="UP000256661">
    <property type="component" value="Unassembled WGS sequence"/>
</dbReference>
<sequence length="108" mass="11811">MNAPDRAFALLLRFMRGLPLVPSAIRTLVPLIVGAILAWTARAGLDLPDDAVTDIVTVTITFAYYTVSRWAETQWPALGRWLLAAGLTRQAPVYVPAATAHRLTRPAE</sequence>
<gene>
    <name evidence="1" type="ORF">DFJ69_6115</name>
</gene>
<accession>A0A3D9T7B1</accession>
<protein>
    <submittedName>
        <fullName evidence="1">Uncharacterized protein</fullName>
    </submittedName>
</protein>